<dbReference type="InterPro" id="IPR010998">
    <property type="entry name" value="Integrase_recombinase_N"/>
</dbReference>
<dbReference type="InterPro" id="IPR050090">
    <property type="entry name" value="Tyrosine_recombinase_XerCD"/>
</dbReference>
<dbReference type="AlphaFoldDB" id="A0A1I4MQ81"/>
<dbReference type="SUPFAM" id="SSF56349">
    <property type="entry name" value="DNA breaking-rejoining enzymes"/>
    <property type="match status" value="1"/>
</dbReference>
<dbReference type="GO" id="GO:0015074">
    <property type="term" value="P:DNA integration"/>
    <property type="evidence" value="ECO:0007669"/>
    <property type="project" value="UniProtKB-KW"/>
</dbReference>
<comment type="similarity">
    <text evidence="1">Belongs to the 'phage' integrase family.</text>
</comment>
<evidence type="ECO:0000313" key="9">
    <source>
        <dbReference type="Proteomes" id="UP000199144"/>
    </source>
</evidence>
<dbReference type="InterPro" id="IPR013762">
    <property type="entry name" value="Integrase-like_cat_sf"/>
</dbReference>
<keyword evidence="2" id="KW-0229">DNA integration</keyword>
<evidence type="ECO:0000256" key="5">
    <source>
        <dbReference type="PROSITE-ProRule" id="PRU01248"/>
    </source>
</evidence>
<dbReference type="Gene3D" id="1.10.443.10">
    <property type="entry name" value="Intergrase catalytic core"/>
    <property type="match status" value="1"/>
</dbReference>
<evidence type="ECO:0000256" key="4">
    <source>
        <dbReference type="ARBA" id="ARBA00023172"/>
    </source>
</evidence>
<dbReference type="InterPro" id="IPR002104">
    <property type="entry name" value="Integrase_catalytic"/>
</dbReference>
<sequence>MPRQPKTVSDACQSWLKSCERNELERSTLKAYRSHVNIHIEPRIGDLLLRELSRSNVRDFMDELLDEGVSRALTKKIMVSLRAVLTEAVEREWLSHNVGTEVKLKRSSRAIGRRIDIPTKEEIRTIIANAPDSHRAMFVTAIFTGMRISELRGLTWEGVDFERKVLRVYQRADEYCEIGLPKSRAGTREIPMAPTVLSALEEWKGKVPKSDLGLVFPNSVGKVQNYSNIYNRVFKPMLAREGIANAAGEPKFGIHALRHAAASLFIEQGWNPKKIQTLLGHATINMTMDVYGHLFENAEEDVAMFEKLDQDLMAA</sequence>
<evidence type="ECO:0000259" key="7">
    <source>
        <dbReference type="PROSITE" id="PS51900"/>
    </source>
</evidence>
<evidence type="ECO:0000256" key="2">
    <source>
        <dbReference type="ARBA" id="ARBA00022908"/>
    </source>
</evidence>
<evidence type="ECO:0000259" key="6">
    <source>
        <dbReference type="PROSITE" id="PS51898"/>
    </source>
</evidence>
<dbReference type="CDD" id="cd01189">
    <property type="entry name" value="INT_ICEBs1_C_like"/>
    <property type="match status" value="1"/>
</dbReference>
<evidence type="ECO:0000313" key="8">
    <source>
        <dbReference type="EMBL" id="SFM05409.1"/>
    </source>
</evidence>
<dbReference type="PROSITE" id="PS51900">
    <property type="entry name" value="CB"/>
    <property type="match status" value="1"/>
</dbReference>
<keyword evidence="4" id="KW-0233">DNA recombination</keyword>
<dbReference type="Pfam" id="PF14659">
    <property type="entry name" value="Phage_int_SAM_3"/>
    <property type="match status" value="1"/>
</dbReference>
<dbReference type="PANTHER" id="PTHR30349:SF64">
    <property type="entry name" value="PROPHAGE INTEGRASE INTD-RELATED"/>
    <property type="match status" value="1"/>
</dbReference>
<feature type="domain" description="Tyr recombinase" evidence="6">
    <location>
        <begin position="113"/>
        <end position="304"/>
    </location>
</feature>
<dbReference type="PROSITE" id="PS51898">
    <property type="entry name" value="TYR_RECOMBINASE"/>
    <property type="match status" value="1"/>
</dbReference>
<dbReference type="OrthoDB" id="9785687at2"/>
<dbReference type="GO" id="GO:0006310">
    <property type="term" value="P:DNA recombination"/>
    <property type="evidence" value="ECO:0007669"/>
    <property type="project" value="UniProtKB-KW"/>
</dbReference>
<evidence type="ECO:0000256" key="3">
    <source>
        <dbReference type="ARBA" id="ARBA00023125"/>
    </source>
</evidence>
<keyword evidence="9" id="KW-1185">Reference proteome</keyword>
<feature type="domain" description="Core-binding (CB)" evidence="7">
    <location>
        <begin position="6"/>
        <end position="89"/>
    </location>
</feature>
<gene>
    <name evidence="8" type="ORF">SAMN04488042_103195</name>
</gene>
<proteinExistence type="inferred from homology"/>
<evidence type="ECO:0000256" key="1">
    <source>
        <dbReference type="ARBA" id="ARBA00008857"/>
    </source>
</evidence>
<dbReference type="Proteomes" id="UP000199144">
    <property type="component" value="Unassembled WGS sequence"/>
</dbReference>
<organism evidence="8 9">
    <name type="scientific">Shimia aestuarii</name>
    <dbReference type="NCBI Taxonomy" id="254406"/>
    <lineage>
        <taxon>Bacteria</taxon>
        <taxon>Pseudomonadati</taxon>
        <taxon>Pseudomonadota</taxon>
        <taxon>Alphaproteobacteria</taxon>
        <taxon>Rhodobacterales</taxon>
        <taxon>Roseobacteraceae</taxon>
    </lineage>
</organism>
<dbReference type="Pfam" id="PF00589">
    <property type="entry name" value="Phage_integrase"/>
    <property type="match status" value="1"/>
</dbReference>
<dbReference type="GO" id="GO:0003677">
    <property type="term" value="F:DNA binding"/>
    <property type="evidence" value="ECO:0007669"/>
    <property type="project" value="UniProtKB-UniRule"/>
</dbReference>
<dbReference type="InterPro" id="IPR011010">
    <property type="entry name" value="DNA_brk_join_enz"/>
</dbReference>
<dbReference type="EMBL" id="FOTQ01000003">
    <property type="protein sequence ID" value="SFM05409.1"/>
    <property type="molecule type" value="Genomic_DNA"/>
</dbReference>
<dbReference type="PANTHER" id="PTHR30349">
    <property type="entry name" value="PHAGE INTEGRASE-RELATED"/>
    <property type="match status" value="1"/>
</dbReference>
<dbReference type="RefSeq" id="WP_093093705.1">
    <property type="nucleotide sequence ID" value="NZ_FOTQ01000003.1"/>
</dbReference>
<protein>
    <submittedName>
        <fullName evidence="8">Site-specific recombinase XerD</fullName>
    </submittedName>
</protein>
<accession>A0A1I4MQ81</accession>
<dbReference type="STRING" id="254406.SAMN04488042_103195"/>
<keyword evidence="3 5" id="KW-0238">DNA-binding</keyword>
<dbReference type="Gene3D" id="1.10.150.130">
    <property type="match status" value="1"/>
</dbReference>
<name>A0A1I4MQ81_9RHOB</name>
<reference evidence="8 9" key="1">
    <citation type="submission" date="2016-10" db="EMBL/GenBank/DDBJ databases">
        <authorList>
            <person name="de Groot N.N."/>
        </authorList>
    </citation>
    <scope>NUCLEOTIDE SEQUENCE [LARGE SCALE GENOMIC DNA]</scope>
    <source>
        <strain evidence="8 9">DSM 15283</strain>
    </source>
</reference>
<dbReference type="InterPro" id="IPR004107">
    <property type="entry name" value="Integrase_SAM-like_N"/>
</dbReference>
<dbReference type="InterPro" id="IPR044068">
    <property type="entry name" value="CB"/>
</dbReference>